<dbReference type="Gene3D" id="1.10.3290.10">
    <property type="entry name" value="Fido-like domain"/>
    <property type="match status" value="1"/>
</dbReference>
<gene>
    <name evidence="1" type="ORF">TUM19329_07230</name>
</gene>
<accession>A0A6F8T2W5</accession>
<sequence>MRFEGQNWMLIDTKGILWDWEKSAGEYREYGASFGVSTNSMSFLGYLEQMQTLNDLCSLKRHPRFGFDVESKISTDQLDVTIDGFIKEYESTIFAHPEDPHAILRSIILFCKKLVLIHPFSDCNGRLFCNLILNRELIRNGFSPTLLDNPNRIDGYSLNESIFELIRGMDSFQFLKKEGLFKDTIRTSKLMQTESYPIQDIWNLFEQSKNKTDGVSGRLDRYGIFVVPKEDTTVIETDSFNHSLS</sequence>
<evidence type="ECO:0000313" key="2">
    <source>
        <dbReference type="Proteomes" id="UP000502894"/>
    </source>
</evidence>
<dbReference type="KEGG" id="lant:TUM19329_07230"/>
<proteinExistence type="predicted"/>
<evidence type="ECO:0008006" key="3">
    <source>
        <dbReference type="Google" id="ProtNLM"/>
    </source>
</evidence>
<name>A0A6F8T2W5_9GAMM</name>
<dbReference type="SUPFAM" id="SSF140931">
    <property type="entry name" value="Fic-like"/>
    <property type="match status" value="1"/>
</dbReference>
<reference evidence="1" key="1">
    <citation type="journal article" date="2020" name="Microbiol. Resour. Announc.">
        <title>Complete Genome Sequence of Novel Psychrotolerant Legionella Strain TUM19329, Isolated from Antarctic Lake Sediment.</title>
        <authorList>
            <person name="Shimada S."/>
            <person name="Nakai R."/>
            <person name="Aoki K."/>
            <person name="Shimoeda N."/>
            <person name="Ohno G."/>
            <person name="Miyazaki Y."/>
            <person name="Kudoh S."/>
            <person name="Imura S."/>
            <person name="Watanabe K."/>
            <person name="Ishii Y."/>
            <person name="Tateda K."/>
        </authorList>
    </citation>
    <scope>NUCLEOTIDE SEQUENCE [LARGE SCALE GENOMIC DNA]</scope>
    <source>
        <strain evidence="1">TUM19329</strain>
    </source>
</reference>
<evidence type="ECO:0000313" key="1">
    <source>
        <dbReference type="EMBL" id="BCA94362.1"/>
    </source>
</evidence>
<keyword evidence="2" id="KW-1185">Reference proteome</keyword>
<protein>
    <recommendedName>
        <fullName evidence="3">Fic/DOC family protein</fullName>
    </recommendedName>
</protein>
<organism evidence="1 2">
    <name type="scientific">Legionella antarctica</name>
    <dbReference type="NCBI Taxonomy" id="2708020"/>
    <lineage>
        <taxon>Bacteria</taxon>
        <taxon>Pseudomonadati</taxon>
        <taxon>Pseudomonadota</taxon>
        <taxon>Gammaproteobacteria</taxon>
        <taxon>Legionellales</taxon>
        <taxon>Legionellaceae</taxon>
        <taxon>Legionella</taxon>
    </lineage>
</organism>
<dbReference type="EMBL" id="AP022839">
    <property type="protein sequence ID" value="BCA94362.1"/>
    <property type="molecule type" value="Genomic_DNA"/>
</dbReference>
<dbReference type="AlphaFoldDB" id="A0A6F8T2W5"/>
<dbReference type="Proteomes" id="UP000502894">
    <property type="component" value="Chromosome"/>
</dbReference>
<dbReference type="InterPro" id="IPR036597">
    <property type="entry name" value="Fido-like_dom_sf"/>
</dbReference>